<dbReference type="InterPro" id="IPR036291">
    <property type="entry name" value="NAD(P)-bd_dom_sf"/>
</dbReference>
<evidence type="ECO:0000256" key="5">
    <source>
        <dbReference type="ARBA" id="ARBA00013376"/>
    </source>
</evidence>
<name>A0A921SRU9_9FIRM</name>
<dbReference type="GO" id="GO:0004412">
    <property type="term" value="F:homoserine dehydrogenase activity"/>
    <property type="evidence" value="ECO:0007669"/>
    <property type="project" value="UniProtKB-EC"/>
</dbReference>
<evidence type="ECO:0000256" key="11">
    <source>
        <dbReference type="ARBA" id="ARBA00048841"/>
    </source>
</evidence>
<dbReference type="RefSeq" id="WP_295369037.1">
    <property type="nucleotide sequence ID" value="NZ_DYUC01000001.1"/>
</dbReference>
<comment type="similarity">
    <text evidence="3 15">Belongs to the homoserine dehydrogenase family.</text>
</comment>
<keyword evidence="7 14" id="KW-0791">Threonine biosynthesis</keyword>
<evidence type="ECO:0000256" key="10">
    <source>
        <dbReference type="ARBA" id="ARBA00023167"/>
    </source>
</evidence>
<dbReference type="PANTHER" id="PTHR43331">
    <property type="entry name" value="HOMOSERINE DEHYDROGENASE"/>
    <property type="match status" value="1"/>
</dbReference>
<keyword evidence="10 14" id="KW-0486">Methionine biosynthesis</keyword>
<dbReference type="Gene3D" id="3.30.70.260">
    <property type="match status" value="1"/>
</dbReference>
<evidence type="ECO:0000256" key="14">
    <source>
        <dbReference type="RuleBase" id="RU000579"/>
    </source>
</evidence>
<evidence type="ECO:0000256" key="15">
    <source>
        <dbReference type="RuleBase" id="RU004171"/>
    </source>
</evidence>
<evidence type="ECO:0000256" key="1">
    <source>
        <dbReference type="ARBA" id="ARBA00005056"/>
    </source>
</evidence>
<evidence type="ECO:0000256" key="4">
    <source>
        <dbReference type="ARBA" id="ARBA00013213"/>
    </source>
</evidence>
<evidence type="ECO:0000256" key="2">
    <source>
        <dbReference type="ARBA" id="ARBA00005062"/>
    </source>
</evidence>
<dbReference type="Gene3D" id="3.30.360.10">
    <property type="entry name" value="Dihydrodipicolinate Reductase, domain 2"/>
    <property type="match status" value="1"/>
</dbReference>
<dbReference type="AlphaFoldDB" id="A0A921SRU9"/>
<dbReference type="InterPro" id="IPR001342">
    <property type="entry name" value="HDH_cat"/>
</dbReference>
<evidence type="ECO:0000313" key="18">
    <source>
        <dbReference type="EMBL" id="HJG85434.1"/>
    </source>
</evidence>
<dbReference type="Pfam" id="PF00742">
    <property type="entry name" value="Homoserine_dh"/>
    <property type="match status" value="1"/>
</dbReference>
<feature type="binding site" evidence="13">
    <location>
        <begin position="10"/>
        <end position="17"/>
    </location>
    <ligand>
        <name>NADP(+)</name>
        <dbReference type="ChEBI" id="CHEBI:58349"/>
    </ligand>
</feature>
<keyword evidence="9" id="KW-0915">Sodium</keyword>
<evidence type="ECO:0000256" key="9">
    <source>
        <dbReference type="ARBA" id="ARBA00023053"/>
    </source>
</evidence>
<dbReference type="GO" id="GO:0050661">
    <property type="term" value="F:NADP binding"/>
    <property type="evidence" value="ECO:0007669"/>
    <property type="project" value="InterPro"/>
</dbReference>
<evidence type="ECO:0000256" key="6">
    <source>
        <dbReference type="ARBA" id="ARBA00022605"/>
    </source>
</evidence>
<protein>
    <recommendedName>
        <fullName evidence="5 14">Homoserine dehydrogenase</fullName>
        <ecNumber evidence="4 14">1.1.1.3</ecNumber>
    </recommendedName>
</protein>
<gene>
    <name evidence="18" type="ORF">K8V01_00165</name>
</gene>
<accession>A0A921SRU9</accession>
<dbReference type="SUPFAM" id="SSF51735">
    <property type="entry name" value="NAD(P)-binding Rossmann-fold domains"/>
    <property type="match status" value="1"/>
</dbReference>
<keyword evidence="6 14" id="KW-0028">Amino-acid biosynthesis</keyword>
<dbReference type="InterPro" id="IPR016204">
    <property type="entry name" value="HDH"/>
</dbReference>
<reference evidence="18" key="1">
    <citation type="journal article" date="2021" name="PeerJ">
        <title>Extensive microbial diversity within the chicken gut microbiome revealed by metagenomics and culture.</title>
        <authorList>
            <person name="Gilroy R."/>
            <person name="Ravi A."/>
            <person name="Getino M."/>
            <person name="Pursley I."/>
            <person name="Horton D.L."/>
            <person name="Alikhan N.F."/>
            <person name="Baker D."/>
            <person name="Gharbi K."/>
            <person name="Hall N."/>
            <person name="Watson M."/>
            <person name="Adriaenssens E.M."/>
            <person name="Foster-Nyarko E."/>
            <person name="Jarju S."/>
            <person name="Secka A."/>
            <person name="Antonio M."/>
            <person name="Oren A."/>
            <person name="Chaudhuri R.R."/>
            <person name="La Ragione R."/>
            <person name="Hildebrand F."/>
            <person name="Pallen M.J."/>
        </authorList>
    </citation>
    <scope>NUCLEOTIDE SEQUENCE</scope>
    <source>
        <strain evidence="18">CHK179-5677</strain>
    </source>
</reference>
<evidence type="ECO:0000256" key="12">
    <source>
        <dbReference type="PIRSR" id="PIRSR000098-1"/>
    </source>
</evidence>
<feature type="domain" description="Homoserine dehydrogenase catalytic" evidence="16">
    <location>
        <begin position="135"/>
        <end position="314"/>
    </location>
</feature>
<dbReference type="NCBIfam" id="NF004976">
    <property type="entry name" value="PRK06349.1"/>
    <property type="match status" value="1"/>
</dbReference>
<comment type="catalytic activity">
    <reaction evidence="11">
        <text>L-homoserine + NADP(+) = L-aspartate 4-semialdehyde + NADPH + H(+)</text>
        <dbReference type="Rhea" id="RHEA:15761"/>
        <dbReference type="ChEBI" id="CHEBI:15378"/>
        <dbReference type="ChEBI" id="CHEBI:57476"/>
        <dbReference type="ChEBI" id="CHEBI:57783"/>
        <dbReference type="ChEBI" id="CHEBI:58349"/>
        <dbReference type="ChEBI" id="CHEBI:537519"/>
        <dbReference type="EC" id="1.1.1.3"/>
    </reaction>
    <physiologicalReaction direction="right-to-left" evidence="11">
        <dbReference type="Rhea" id="RHEA:15763"/>
    </physiologicalReaction>
</comment>
<feature type="binding site" evidence="13">
    <location>
        <position position="188"/>
    </location>
    <ligand>
        <name>L-homoserine</name>
        <dbReference type="ChEBI" id="CHEBI:57476"/>
    </ligand>
</feature>
<feature type="binding site" evidence="13">
    <location>
        <position position="103"/>
    </location>
    <ligand>
        <name>NADPH</name>
        <dbReference type="ChEBI" id="CHEBI:57783"/>
    </ligand>
</feature>
<evidence type="ECO:0000256" key="7">
    <source>
        <dbReference type="ARBA" id="ARBA00022697"/>
    </source>
</evidence>
<comment type="pathway">
    <text evidence="1 14">Amino-acid biosynthesis; L-threonine biosynthesis; L-threonine from L-aspartate: step 3/5.</text>
</comment>
<feature type="domain" description="Aspartate/homoserine dehydrogenase NAD-binding" evidence="17">
    <location>
        <begin position="11"/>
        <end position="127"/>
    </location>
</feature>
<dbReference type="PIRSF" id="PIRSF000098">
    <property type="entry name" value="Homoser_dehydrog"/>
    <property type="match status" value="1"/>
</dbReference>
<evidence type="ECO:0000313" key="19">
    <source>
        <dbReference type="Proteomes" id="UP000760668"/>
    </source>
</evidence>
<proteinExistence type="inferred from homology"/>
<comment type="caution">
    <text evidence="18">The sequence shown here is derived from an EMBL/GenBank/DDBJ whole genome shotgun (WGS) entry which is preliminary data.</text>
</comment>
<dbReference type="GO" id="GO:0009088">
    <property type="term" value="P:threonine biosynthetic process"/>
    <property type="evidence" value="ECO:0007669"/>
    <property type="project" value="UniProtKB-KW"/>
</dbReference>
<dbReference type="Gene3D" id="3.40.50.720">
    <property type="entry name" value="NAD(P)-binding Rossmann-like Domain"/>
    <property type="match status" value="1"/>
</dbReference>
<organism evidence="18 19">
    <name type="scientific">Pseudoflavonifractor capillosus</name>
    <dbReference type="NCBI Taxonomy" id="106588"/>
    <lineage>
        <taxon>Bacteria</taxon>
        <taxon>Bacillati</taxon>
        <taxon>Bacillota</taxon>
        <taxon>Clostridia</taxon>
        <taxon>Eubacteriales</taxon>
        <taxon>Oscillospiraceae</taxon>
        <taxon>Pseudoflavonifractor</taxon>
    </lineage>
</organism>
<dbReference type="GO" id="GO:0009086">
    <property type="term" value="P:methionine biosynthetic process"/>
    <property type="evidence" value="ECO:0007669"/>
    <property type="project" value="UniProtKB-KW"/>
</dbReference>
<evidence type="ECO:0000259" key="16">
    <source>
        <dbReference type="Pfam" id="PF00742"/>
    </source>
</evidence>
<dbReference type="EMBL" id="DYUC01000001">
    <property type="protein sequence ID" value="HJG85434.1"/>
    <property type="molecule type" value="Genomic_DNA"/>
</dbReference>
<dbReference type="EC" id="1.1.1.3" evidence="4 14"/>
<dbReference type="PROSITE" id="PS01042">
    <property type="entry name" value="HOMOSER_DHGENASE"/>
    <property type="match status" value="1"/>
</dbReference>
<dbReference type="PANTHER" id="PTHR43331:SF1">
    <property type="entry name" value="HOMOSERINE DEHYDROGENASE"/>
    <property type="match status" value="1"/>
</dbReference>
<reference evidence="18" key="2">
    <citation type="submission" date="2021-09" db="EMBL/GenBank/DDBJ databases">
        <authorList>
            <person name="Gilroy R."/>
        </authorList>
    </citation>
    <scope>NUCLEOTIDE SEQUENCE</scope>
    <source>
        <strain evidence="18">CHK179-5677</strain>
    </source>
</reference>
<sequence length="406" mass="43262">MDMAVNVAILGFGTVGSGVAEVLAKNHTHIDEKVHAPICLKYILDVRDFPDSPFGDKIVHDFSVIENDPEVDIVVETIGGARIAREFTERALKAGKSVVTSNKELVATCGYDLLSLAKEHGVSYLFEASVGGGIPIIRPLSRCLAANEIEEICGILNGTTNYILTRMIKAGLSFEAALKEAQQNGYAEKDPTADVEGHDACRKICILGALAFGRHIYPSQVPTEGITKVTLADVAYADACGRKIKLLGRAIRQKDGRVCAYVAPHLVSSEDPLGGVEDVFNAITVRGDAVGDVMFYGRGAGKLPTASAVVADVMDAARHIKSMKYVAWGPGGDDVVASTDSLESAWYVRAIAEADAVRAAFGDVNFLARAGAPAKETAFLTGPMTRSQVESRLAGMEKCSLFRVLD</sequence>
<dbReference type="InterPro" id="IPR019811">
    <property type="entry name" value="HDH_CS"/>
</dbReference>
<keyword evidence="13 14" id="KW-0521">NADP</keyword>
<comment type="pathway">
    <text evidence="2 14">Amino-acid biosynthesis; L-methionine biosynthesis via de novo pathway; L-homoserine from L-aspartate: step 3/3.</text>
</comment>
<dbReference type="InterPro" id="IPR005106">
    <property type="entry name" value="Asp/hSer_DH_NAD-bd"/>
</dbReference>
<dbReference type="Pfam" id="PF03447">
    <property type="entry name" value="NAD_binding_3"/>
    <property type="match status" value="1"/>
</dbReference>
<keyword evidence="8 14" id="KW-0560">Oxidoreductase</keyword>
<dbReference type="FunFam" id="3.30.360.10:FF:000005">
    <property type="entry name" value="Homoserine dehydrogenase"/>
    <property type="match status" value="1"/>
</dbReference>
<feature type="active site" description="Proton donor" evidence="12">
    <location>
        <position position="203"/>
    </location>
</feature>
<dbReference type="SUPFAM" id="SSF55347">
    <property type="entry name" value="Glyceraldehyde-3-phosphate dehydrogenase-like, C-terminal domain"/>
    <property type="match status" value="1"/>
</dbReference>
<dbReference type="Proteomes" id="UP000760668">
    <property type="component" value="Unassembled WGS sequence"/>
</dbReference>
<evidence type="ECO:0000256" key="13">
    <source>
        <dbReference type="PIRSR" id="PIRSR000098-2"/>
    </source>
</evidence>
<evidence type="ECO:0000256" key="8">
    <source>
        <dbReference type="ARBA" id="ARBA00023002"/>
    </source>
</evidence>
<evidence type="ECO:0000256" key="3">
    <source>
        <dbReference type="ARBA" id="ARBA00006753"/>
    </source>
</evidence>
<evidence type="ECO:0000259" key="17">
    <source>
        <dbReference type="Pfam" id="PF03447"/>
    </source>
</evidence>